<dbReference type="RefSeq" id="WP_405278903.1">
    <property type="nucleotide sequence ID" value="NZ_CP144380.1"/>
</dbReference>
<accession>A0ABU9EAX9</accession>
<keyword evidence="2" id="KW-1185">Reference proteome</keyword>
<evidence type="ECO:0000313" key="2">
    <source>
        <dbReference type="Proteomes" id="UP001484239"/>
    </source>
</evidence>
<name>A0ABU9EAX9_9BACT</name>
<comment type="caution">
    <text evidence="1">The sequence shown here is derived from an EMBL/GenBank/DDBJ whole genome shotgun (WGS) entry which is preliminary data.</text>
</comment>
<protein>
    <submittedName>
        <fullName evidence="1">Uncharacterized protein</fullName>
    </submittedName>
</protein>
<dbReference type="Proteomes" id="UP001484239">
    <property type="component" value="Unassembled WGS sequence"/>
</dbReference>
<dbReference type="EMBL" id="JBBHLI010000007">
    <property type="protein sequence ID" value="MEK9501834.1"/>
    <property type="molecule type" value="Genomic_DNA"/>
</dbReference>
<evidence type="ECO:0000313" key="1">
    <source>
        <dbReference type="EMBL" id="MEK9501834.1"/>
    </source>
</evidence>
<sequence>MNPDRLQTPRNMAWTPRPGWATVRLVGTCADRTLRRGQVVFHTPGDDYDIPGQDDGLDPGAMVIILSEAARLVEDDLHLVPDHAIVAVGEVLP</sequence>
<proteinExistence type="predicted"/>
<organism evidence="1 2">
    <name type="scientific">Gaopeijia maritima</name>
    <dbReference type="NCBI Taxonomy" id="3119007"/>
    <lineage>
        <taxon>Bacteria</taxon>
        <taxon>Pseudomonadati</taxon>
        <taxon>Gemmatimonadota</taxon>
        <taxon>Longimicrobiia</taxon>
        <taxon>Gaopeijiales</taxon>
        <taxon>Gaopeijiaceae</taxon>
        <taxon>Gaopeijia</taxon>
    </lineage>
</organism>
<gene>
    <name evidence="1" type="ORF">WI372_12655</name>
</gene>
<reference evidence="1 2" key="1">
    <citation type="submission" date="2024-02" db="EMBL/GenBank/DDBJ databases">
        <title>A novel Gemmatimonadota bacterium.</title>
        <authorList>
            <person name="Du Z.-J."/>
            <person name="Ye Y.-Q."/>
        </authorList>
    </citation>
    <scope>NUCLEOTIDE SEQUENCE [LARGE SCALE GENOMIC DNA]</scope>
    <source>
        <strain evidence="1 2">DH-20</strain>
    </source>
</reference>